<proteinExistence type="predicted"/>
<reference evidence="3" key="1">
    <citation type="submission" date="2022-08" db="EMBL/GenBank/DDBJ databases">
        <title>A Global Phylogenomic Analysis of the Shiitake Genus Lentinula.</title>
        <authorList>
            <consortium name="DOE Joint Genome Institute"/>
            <person name="Sierra-Patev S."/>
            <person name="Min B."/>
            <person name="Naranjo-Ortiz M."/>
            <person name="Looney B."/>
            <person name="Konkel Z."/>
            <person name="Slot J.C."/>
            <person name="Sakamoto Y."/>
            <person name="Steenwyk J.L."/>
            <person name="Rokas A."/>
            <person name="Carro J."/>
            <person name="Camarero S."/>
            <person name="Ferreira P."/>
            <person name="Molpeceres G."/>
            <person name="Ruiz-Duenas F.J."/>
            <person name="Serrano A."/>
            <person name="Henrissat B."/>
            <person name="Drula E."/>
            <person name="Hughes K.W."/>
            <person name="Mata J.L."/>
            <person name="Ishikawa N.K."/>
            <person name="Vargas-Isla R."/>
            <person name="Ushijima S."/>
            <person name="Smith C.A."/>
            <person name="Ahrendt S."/>
            <person name="Andreopoulos W."/>
            <person name="He G."/>
            <person name="Labutti K."/>
            <person name="Lipzen A."/>
            <person name="Ng V."/>
            <person name="Riley R."/>
            <person name="Sandor L."/>
            <person name="Barry K."/>
            <person name="Martinez A.T."/>
            <person name="Xiao Y."/>
            <person name="Gibbons J.G."/>
            <person name="Terashima K."/>
            <person name="Grigoriev I.V."/>
            <person name="Hibbett D.S."/>
        </authorList>
    </citation>
    <scope>NUCLEOTIDE SEQUENCE</scope>
    <source>
        <strain evidence="3">JLM2183</strain>
    </source>
</reference>
<keyword evidence="2" id="KW-1133">Transmembrane helix</keyword>
<feature type="transmembrane region" description="Helical" evidence="2">
    <location>
        <begin position="252"/>
        <end position="275"/>
    </location>
</feature>
<keyword evidence="2" id="KW-0812">Transmembrane</keyword>
<feature type="transmembrane region" description="Helical" evidence="2">
    <location>
        <begin position="62"/>
        <end position="82"/>
    </location>
</feature>
<gene>
    <name evidence="3" type="ORF">J3R30DRAFT_577506</name>
</gene>
<evidence type="ECO:0000256" key="2">
    <source>
        <dbReference type="SAM" id="Phobius"/>
    </source>
</evidence>
<keyword evidence="4" id="KW-1185">Reference proteome</keyword>
<evidence type="ECO:0000313" key="4">
    <source>
        <dbReference type="Proteomes" id="UP001150266"/>
    </source>
</evidence>
<dbReference type="EMBL" id="JAOTPV010000014">
    <property type="protein sequence ID" value="KAJ4475636.1"/>
    <property type="molecule type" value="Genomic_DNA"/>
</dbReference>
<organism evidence="3 4">
    <name type="scientific">Lentinula aciculospora</name>
    <dbReference type="NCBI Taxonomy" id="153920"/>
    <lineage>
        <taxon>Eukaryota</taxon>
        <taxon>Fungi</taxon>
        <taxon>Dikarya</taxon>
        <taxon>Basidiomycota</taxon>
        <taxon>Agaricomycotina</taxon>
        <taxon>Agaricomycetes</taxon>
        <taxon>Agaricomycetidae</taxon>
        <taxon>Agaricales</taxon>
        <taxon>Marasmiineae</taxon>
        <taxon>Omphalotaceae</taxon>
        <taxon>Lentinula</taxon>
    </lineage>
</organism>
<evidence type="ECO:0000313" key="3">
    <source>
        <dbReference type="EMBL" id="KAJ4475636.1"/>
    </source>
</evidence>
<sequence length="434" mass="46777">MGGTSKYSYSSLLFPPLPVLPFLILVSHIGPELQRVTIHSFNLFRIFFCSISSSVCNVYCRIFLPFVMFCLIPISTLLAFFAGRGFSQSTSVTLWQFGAHRLAGGGFTAPLRPIGTPNNGLSTTYLYEILDPITTVVTDNDSPVLTTSVISVERTIVASASGWIESFGSADTIQCNFISSDTGECFDATITNTGTPTPIVLGVGAAITTTSTQTTILSTTVATSPTSNSIASPTGIISTSTASSSRKSSSGAIIGGTIAGLLVACLLVFLIFWLLRRQRRSRSVSDLEKVDESLNSSSYTRPLPFTLTAPMPIQDIPRLFRGATVPVSAQSSTEASRSEHCGMITSPQTMKNDHLEHSTRTELRKEAQGAREELLSLQQASLNDPMNGDTSSNEGVTALRGRMIEVLERLRKLEEQAVDELPPTYVSIQRPNVP</sequence>
<dbReference type="OrthoDB" id="2962003at2759"/>
<name>A0A9W9A7F6_9AGAR</name>
<feature type="coiled-coil region" evidence="1">
    <location>
        <begin position="360"/>
        <end position="416"/>
    </location>
</feature>
<evidence type="ECO:0000256" key="1">
    <source>
        <dbReference type="SAM" id="Coils"/>
    </source>
</evidence>
<keyword evidence="2" id="KW-0472">Membrane</keyword>
<dbReference type="Proteomes" id="UP001150266">
    <property type="component" value="Unassembled WGS sequence"/>
</dbReference>
<protein>
    <recommendedName>
        <fullName evidence="5">Mid2 domain-containing protein</fullName>
    </recommendedName>
</protein>
<keyword evidence="1" id="KW-0175">Coiled coil</keyword>
<dbReference type="AlphaFoldDB" id="A0A9W9A7F6"/>
<feature type="transmembrane region" description="Helical" evidence="2">
    <location>
        <begin position="12"/>
        <end position="30"/>
    </location>
</feature>
<evidence type="ECO:0008006" key="5">
    <source>
        <dbReference type="Google" id="ProtNLM"/>
    </source>
</evidence>
<accession>A0A9W9A7F6</accession>
<comment type="caution">
    <text evidence="3">The sequence shown here is derived from an EMBL/GenBank/DDBJ whole genome shotgun (WGS) entry which is preliminary data.</text>
</comment>